<dbReference type="KEGG" id="beo:BEH_11645"/>
<dbReference type="RefSeq" id="WP_046217251.1">
    <property type="nucleotide sequence ID" value="NZ_CP011974.1"/>
</dbReference>
<protein>
    <submittedName>
        <fullName evidence="1">Uncharacterized protein</fullName>
    </submittedName>
</protein>
<evidence type="ECO:0000313" key="1">
    <source>
        <dbReference type="EMBL" id="AKO92689.1"/>
    </source>
</evidence>
<dbReference type="EMBL" id="CP011974">
    <property type="protein sequence ID" value="AKO92689.1"/>
    <property type="molecule type" value="Genomic_DNA"/>
</dbReference>
<evidence type="ECO:0000313" key="2">
    <source>
        <dbReference type="Proteomes" id="UP000036202"/>
    </source>
</evidence>
<sequence>MSKGSAVFVKVMKGAQTFNKGDVLEDEHGKSKITSINKVEIRPNGFVEVVGWCKRLGGEK</sequence>
<accession>A0A0H4KK79</accession>
<keyword evidence="2" id="KW-1185">Reference proteome</keyword>
<dbReference type="PATRIC" id="fig|135735.6.peg.2438"/>
<dbReference type="AlphaFoldDB" id="A0A0H4KK79"/>
<organism evidence="1 2">
    <name type="scientific">Priestia filamentosa</name>
    <dbReference type="NCBI Taxonomy" id="1402861"/>
    <lineage>
        <taxon>Bacteria</taxon>
        <taxon>Bacillati</taxon>
        <taxon>Bacillota</taxon>
        <taxon>Bacilli</taxon>
        <taxon>Bacillales</taxon>
        <taxon>Bacillaceae</taxon>
        <taxon>Priestia</taxon>
    </lineage>
</organism>
<reference evidence="2" key="2">
    <citation type="submission" date="2015-06" db="EMBL/GenBank/DDBJ databases">
        <title>Genome Sequence of Bacillus endophyticus and Analysis of its Companion Mechanism in the Ketogulonigenium vulgare-Bacillus strain Consortium.</title>
        <authorList>
            <person name="Jia N."/>
            <person name="Du J."/>
            <person name="Ding M.-Z."/>
            <person name="Gao F."/>
            <person name="Yuan Y.-J."/>
        </authorList>
    </citation>
    <scope>NUCLEOTIDE SEQUENCE [LARGE SCALE GENOMIC DNA]</scope>
    <source>
        <strain evidence="2">Hbe603</strain>
    </source>
</reference>
<gene>
    <name evidence="1" type="ORF">BEH_11645</name>
</gene>
<dbReference type="Proteomes" id="UP000036202">
    <property type="component" value="Chromosome"/>
</dbReference>
<reference evidence="1 2" key="1">
    <citation type="journal article" date="2015" name="PLoS ONE">
        <title>Genome Sequence of Bacillus endophyticus and Analysis of Its Companion Mechanism in the Ketogulonigenium vulgare-Bacillus Strain Consortium.</title>
        <authorList>
            <person name="Jia N."/>
            <person name="Du J."/>
            <person name="Ding M.Z."/>
            <person name="Gao F."/>
            <person name="Yuan Y.J."/>
        </authorList>
    </citation>
    <scope>NUCLEOTIDE SEQUENCE [LARGE SCALE GENOMIC DNA]</scope>
    <source>
        <strain evidence="1 2">Hbe603</strain>
    </source>
</reference>
<proteinExistence type="predicted"/>
<name>A0A0H4KK79_9BACI</name>